<evidence type="ECO:0000256" key="4">
    <source>
        <dbReference type="ARBA" id="ARBA00012443"/>
    </source>
</evidence>
<organism evidence="18 19">
    <name type="scientific">Muraenolepis orangiensis</name>
    <name type="common">Patagonian moray cod</name>
    <dbReference type="NCBI Taxonomy" id="630683"/>
    <lineage>
        <taxon>Eukaryota</taxon>
        <taxon>Metazoa</taxon>
        <taxon>Chordata</taxon>
        <taxon>Craniata</taxon>
        <taxon>Vertebrata</taxon>
        <taxon>Euteleostomi</taxon>
        <taxon>Actinopterygii</taxon>
        <taxon>Neopterygii</taxon>
        <taxon>Teleostei</taxon>
        <taxon>Neoteleostei</taxon>
        <taxon>Acanthomorphata</taxon>
        <taxon>Zeiogadaria</taxon>
        <taxon>Gadariae</taxon>
        <taxon>Gadiformes</taxon>
        <taxon>Muraenolepidoidei</taxon>
        <taxon>Muraenolepididae</taxon>
        <taxon>Muraenolepis</taxon>
    </lineage>
</organism>
<dbReference type="PANTHER" id="PTHR16509:SF1">
    <property type="entry name" value="MANGANESE-DEPENDENT ADP-RIBOSE_CDP-ALCOHOL DIPHOSPHATASE"/>
    <property type="match status" value="1"/>
</dbReference>
<evidence type="ECO:0000256" key="15">
    <source>
        <dbReference type="ARBA" id="ARBA00047894"/>
    </source>
</evidence>
<dbReference type="EC" id="3.6.1.16" evidence="4"/>
<reference evidence="18" key="1">
    <citation type="submission" date="2022-07" db="EMBL/GenBank/DDBJ databases">
        <title>Chromosome-level genome of Muraenolepis orangiensis.</title>
        <authorList>
            <person name="Kim J."/>
        </authorList>
    </citation>
    <scope>NUCLEOTIDE SEQUENCE</scope>
    <source>
        <strain evidence="18">KU_S4_2022</strain>
        <tissue evidence="18">Muscle</tissue>
    </source>
</reference>
<dbReference type="PANTHER" id="PTHR16509">
    <property type="match status" value="1"/>
</dbReference>
<dbReference type="EC" id="3.6.1.13" evidence="5"/>
<evidence type="ECO:0000256" key="1">
    <source>
        <dbReference type="ARBA" id="ARBA00001946"/>
    </source>
</evidence>
<dbReference type="GO" id="GO:0047734">
    <property type="term" value="F:CDP-glycerol diphosphatase activity"/>
    <property type="evidence" value="ECO:0007669"/>
    <property type="project" value="UniProtKB-EC"/>
</dbReference>
<evidence type="ECO:0000256" key="14">
    <source>
        <dbReference type="ARBA" id="ARBA00047636"/>
    </source>
</evidence>
<dbReference type="GO" id="GO:0047631">
    <property type="term" value="F:ADP-ribose diphosphatase activity"/>
    <property type="evidence" value="ECO:0007669"/>
    <property type="project" value="UniProtKB-EC"/>
</dbReference>
<evidence type="ECO:0000256" key="12">
    <source>
        <dbReference type="ARBA" id="ARBA00032579"/>
    </source>
</evidence>
<evidence type="ECO:0000259" key="17">
    <source>
        <dbReference type="Pfam" id="PF00149"/>
    </source>
</evidence>
<evidence type="ECO:0000256" key="6">
    <source>
        <dbReference type="ARBA" id="ARBA00012529"/>
    </source>
</evidence>
<dbReference type="Proteomes" id="UP001148018">
    <property type="component" value="Unassembled WGS sequence"/>
</dbReference>
<dbReference type="OrthoDB" id="9675250at2759"/>
<dbReference type="GO" id="GO:0008663">
    <property type="term" value="F:2',3'-cyclic-nucleotide 2'-phosphodiesterase activity"/>
    <property type="evidence" value="ECO:0007669"/>
    <property type="project" value="TreeGrafter"/>
</dbReference>
<evidence type="ECO:0000256" key="10">
    <source>
        <dbReference type="ARBA" id="ARBA00022833"/>
    </source>
</evidence>
<evidence type="ECO:0000256" key="13">
    <source>
        <dbReference type="ARBA" id="ARBA00047486"/>
    </source>
</evidence>
<dbReference type="AlphaFoldDB" id="A0A9Q0EMV6"/>
<protein>
    <recommendedName>
        <fullName evidence="7">Manganese-dependent ADP-ribose/CDP-alcohol diphosphatase</fullName>
        <ecNumber evidence="5">3.6.1.13</ecNumber>
        <ecNumber evidence="4">3.6.1.16</ecNumber>
        <ecNumber evidence="6">3.6.1.53</ecNumber>
    </recommendedName>
    <alternativeName>
        <fullName evidence="12">ADPRibase-Mn</fullName>
    </alternativeName>
    <alternativeName>
        <fullName evidence="11">CDP-choline phosphohydrolase</fullName>
    </alternativeName>
</protein>
<keyword evidence="8" id="KW-0479">Metal-binding</keyword>
<comment type="similarity">
    <text evidence="2">Belongs to the ADPRibase-Mn family.</text>
</comment>
<comment type="catalytic activity">
    <reaction evidence="14">
        <text>CDP-choline + H2O = phosphocholine + CMP + 2 H(+)</text>
        <dbReference type="Rhea" id="RHEA:32487"/>
        <dbReference type="ChEBI" id="CHEBI:15377"/>
        <dbReference type="ChEBI" id="CHEBI:15378"/>
        <dbReference type="ChEBI" id="CHEBI:58779"/>
        <dbReference type="ChEBI" id="CHEBI:60377"/>
        <dbReference type="ChEBI" id="CHEBI:295975"/>
        <dbReference type="EC" id="3.6.1.53"/>
    </reaction>
</comment>
<sequence length="298" mass="32784">MGSGPAPLFTFGVIADVQYADIDDGFNFTGTRRRFYRGSLGLLRSACRAWRSAPLRPRFVLQLGDLIDGFNRPHAAGRPALDAALRELSAAAAPVHHVWGNHEFYNFSRRALMESPLNSTPPAPHGDGGGGDRGCDGGGGDFYAYHFSPAPRFRFVVLDAYDFNGAFSRDQLAWLDEVLTRSDLDQEVVVLLSHLPVHPLATEPICLAWNSEEVLTLLEAHSCVVCFMAGHDHDGGYHRDRRSGVHHLTLEGVVETPPESHAFATVSVYQDRMLLEGRGRTAHRELLFARPPDDSLAA</sequence>
<evidence type="ECO:0000256" key="7">
    <source>
        <dbReference type="ARBA" id="ARBA00016378"/>
    </source>
</evidence>
<name>A0A9Q0EMV6_9TELE</name>
<comment type="subunit">
    <text evidence="3">Monomer.</text>
</comment>
<evidence type="ECO:0000256" key="3">
    <source>
        <dbReference type="ARBA" id="ARBA00011245"/>
    </source>
</evidence>
<dbReference type="EMBL" id="JANIIK010000040">
    <property type="protein sequence ID" value="KAJ3608463.1"/>
    <property type="molecule type" value="Genomic_DNA"/>
</dbReference>
<dbReference type="Gene3D" id="3.60.21.10">
    <property type="match status" value="2"/>
</dbReference>
<dbReference type="CDD" id="cd07396">
    <property type="entry name" value="MPP_Nbla03831"/>
    <property type="match status" value="1"/>
</dbReference>
<comment type="cofactor">
    <cofactor evidence="1">
        <name>Mg(2+)</name>
        <dbReference type="ChEBI" id="CHEBI:18420"/>
    </cofactor>
</comment>
<evidence type="ECO:0000313" key="19">
    <source>
        <dbReference type="Proteomes" id="UP001148018"/>
    </source>
</evidence>
<evidence type="ECO:0000256" key="5">
    <source>
        <dbReference type="ARBA" id="ARBA00012453"/>
    </source>
</evidence>
<comment type="catalytic activity">
    <reaction evidence="13">
        <text>CDP-glycerol + H2O = sn-glycerol 3-phosphate + CMP + 2 H(+)</text>
        <dbReference type="Rhea" id="RHEA:21692"/>
        <dbReference type="ChEBI" id="CHEBI:15377"/>
        <dbReference type="ChEBI" id="CHEBI:15378"/>
        <dbReference type="ChEBI" id="CHEBI:57597"/>
        <dbReference type="ChEBI" id="CHEBI:58311"/>
        <dbReference type="ChEBI" id="CHEBI:60377"/>
        <dbReference type="EC" id="3.6.1.16"/>
    </reaction>
</comment>
<keyword evidence="19" id="KW-1185">Reference proteome</keyword>
<evidence type="ECO:0000256" key="9">
    <source>
        <dbReference type="ARBA" id="ARBA00022801"/>
    </source>
</evidence>
<keyword evidence="9" id="KW-0378">Hydrolase</keyword>
<comment type="catalytic activity">
    <reaction evidence="15">
        <text>ADP-D-ribose + H2O = D-ribose 5-phosphate + AMP + 2 H(+)</text>
        <dbReference type="Rhea" id="RHEA:10412"/>
        <dbReference type="ChEBI" id="CHEBI:15377"/>
        <dbReference type="ChEBI" id="CHEBI:15378"/>
        <dbReference type="ChEBI" id="CHEBI:57967"/>
        <dbReference type="ChEBI" id="CHEBI:78346"/>
        <dbReference type="ChEBI" id="CHEBI:456215"/>
        <dbReference type="EC" id="3.6.1.53"/>
    </reaction>
</comment>
<dbReference type="Pfam" id="PF00149">
    <property type="entry name" value="Metallophos"/>
    <property type="match status" value="1"/>
</dbReference>
<dbReference type="GO" id="GO:0030145">
    <property type="term" value="F:manganese ion binding"/>
    <property type="evidence" value="ECO:0007669"/>
    <property type="project" value="TreeGrafter"/>
</dbReference>
<feature type="domain" description="Calcineurin-like phosphoesterase" evidence="17">
    <location>
        <begin position="10"/>
        <end position="234"/>
    </location>
</feature>
<evidence type="ECO:0000256" key="11">
    <source>
        <dbReference type="ARBA" id="ARBA00030848"/>
    </source>
</evidence>
<dbReference type="EC" id="3.6.1.53" evidence="6"/>
<comment type="catalytic activity">
    <reaction evidence="16">
        <text>ADP-D-ribose + H2O = D-ribose 5-phosphate + AMP + 2 H(+)</text>
        <dbReference type="Rhea" id="RHEA:10412"/>
        <dbReference type="ChEBI" id="CHEBI:15377"/>
        <dbReference type="ChEBI" id="CHEBI:15378"/>
        <dbReference type="ChEBI" id="CHEBI:57967"/>
        <dbReference type="ChEBI" id="CHEBI:78346"/>
        <dbReference type="ChEBI" id="CHEBI:456215"/>
        <dbReference type="EC" id="3.6.1.13"/>
    </reaction>
</comment>
<evidence type="ECO:0000313" key="18">
    <source>
        <dbReference type="EMBL" id="KAJ3608463.1"/>
    </source>
</evidence>
<gene>
    <name evidence="18" type="ORF">NHX12_025510</name>
</gene>
<comment type="caution">
    <text evidence="18">The sequence shown here is derived from an EMBL/GenBank/DDBJ whole genome shotgun (WGS) entry which is preliminary data.</text>
</comment>
<evidence type="ECO:0000256" key="8">
    <source>
        <dbReference type="ARBA" id="ARBA00022723"/>
    </source>
</evidence>
<keyword evidence="10" id="KW-0862">Zinc</keyword>
<dbReference type="InterPro" id="IPR004843">
    <property type="entry name" value="Calcineurin-like_PHP"/>
</dbReference>
<dbReference type="InterPro" id="IPR029052">
    <property type="entry name" value="Metallo-depent_PP-like"/>
</dbReference>
<dbReference type="InterPro" id="IPR041869">
    <property type="entry name" value="MPP_ADPRM"/>
</dbReference>
<evidence type="ECO:0000256" key="16">
    <source>
        <dbReference type="ARBA" id="ARBA00049546"/>
    </source>
</evidence>
<dbReference type="SUPFAM" id="SSF56300">
    <property type="entry name" value="Metallo-dependent phosphatases"/>
    <property type="match status" value="1"/>
</dbReference>
<accession>A0A9Q0EMV6</accession>
<proteinExistence type="inferred from homology"/>
<evidence type="ECO:0000256" key="2">
    <source>
        <dbReference type="ARBA" id="ARBA00006362"/>
    </source>
</evidence>